<evidence type="ECO:0000259" key="2">
    <source>
        <dbReference type="Pfam" id="PF13581"/>
    </source>
</evidence>
<dbReference type="InterPro" id="IPR036890">
    <property type="entry name" value="HATPase_C_sf"/>
</dbReference>
<protein>
    <submittedName>
        <fullName evidence="3">ATP-binding protein</fullName>
    </submittedName>
</protein>
<evidence type="ECO:0000313" key="3">
    <source>
        <dbReference type="EMBL" id="PHX57406.1"/>
    </source>
</evidence>
<dbReference type="PANTHER" id="PTHR35526">
    <property type="entry name" value="ANTI-SIGMA-F FACTOR RSBW-RELATED"/>
    <property type="match status" value="1"/>
</dbReference>
<dbReference type="Gene3D" id="3.30.565.10">
    <property type="entry name" value="Histidine kinase-like ATPase, C-terminal domain"/>
    <property type="match status" value="1"/>
</dbReference>
<dbReference type="PANTHER" id="PTHR35526:SF3">
    <property type="entry name" value="ANTI-SIGMA-F FACTOR RSBW"/>
    <property type="match status" value="1"/>
</dbReference>
<dbReference type="GO" id="GO:0005524">
    <property type="term" value="F:ATP binding"/>
    <property type="evidence" value="ECO:0007669"/>
    <property type="project" value="UniProtKB-KW"/>
</dbReference>
<dbReference type="AlphaFoldDB" id="A0A2G4F6M4"/>
<keyword evidence="4" id="KW-1185">Reference proteome</keyword>
<dbReference type="GO" id="GO:0004674">
    <property type="term" value="F:protein serine/threonine kinase activity"/>
    <property type="evidence" value="ECO:0007669"/>
    <property type="project" value="UniProtKB-KW"/>
</dbReference>
<keyword evidence="1" id="KW-0723">Serine/threonine-protein kinase</keyword>
<dbReference type="EMBL" id="NXIB02000001">
    <property type="protein sequence ID" value="PHX57406.1"/>
    <property type="molecule type" value="Genomic_DNA"/>
</dbReference>
<feature type="domain" description="Histidine kinase/HSP90-like ATPase" evidence="2">
    <location>
        <begin position="20"/>
        <end position="142"/>
    </location>
</feature>
<sequence length="146" mass="17338">MKDQQPKTELHLQVETDMGALKQVEEWLEKIVLPLLPEDWSWQCSLIVNEGFTNAVRHAHKNLHPTTPIDLEVKVFPNYLEIRIWDRGQPFDLEAKLHSIIQDQRDPLEKESERGLLFMHKLTEELRYIRTDDRRNCLVMRKNITG</sequence>
<comment type="caution">
    <text evidence="3">The sequence shown here is derived from an EMBL/GenBank/DDBJ whole genome shotgun (WGS) entry which is preliminary data.</text>
</comment>
<keyword evidence="3" id="KW-0547">Nucleotide-binding</keyword>
<proteinExistence type="predicted"/>
<accession>A0A2G4F6M4</accession>
<name>A0A2G4F6M4_9CYAN</name>
<dbReference type="Proteomes" id="UP000226442">
    <property type="component" value="Unassembled WGS sequence"/>
</dbReference>
<dbReference type="SUPFAM" id="SSF55874">
    <property type="entry name" value="ATPase domain of HSP90 chaperone/DNA topoisomerase II/histidine kinase"/>
    <property type="match status" value="1"/>
</dbReference>
<reference evidence="3" key="1">
    <citation type="submission" date="2017-10" db="EMBL/GenBank/DDBJ databases">
        <title>Draft genome sequence of the planktic cyanobacteria Tychonema bourrellyi isolated from alpine lentic freshwater.</title>
        <authorList>
            <person name="Tett A."/>
            <person name="Armanini F."/>
            <person name="Asnicar F."/>
            <person name="Boscaini A."/>
            <person name="Pasolli E."/>
            <person name="Zolfo M."/>
            <person name="Donati C."/>
            <person name="Salmaso N."/>
            <person name="Segata N."/>
        </authorList>
    </citation>
    <scope>NUCLEOTIDE SEQUENCE</scope>
    <source>
        <strain evidence="3">FEM_GT703</strain>
    </source>
</reference>
<dbReference type="InterPro" id="IPR050267">
    <property type="entry name" value="Anti-sigma-factor_SerPK"/>
</dbReference>
<dbReference type="RefSeq" id="WP_096831292.1">
    <property type="nucleotide sequence ID" value="NZ_NXIB02000001.1"/>
</dbReference>
<dbReference type="Pfam" id="PF13581">
    <property type="entry name" value="HATPase_c_2"/>
    <property type="match status" value="1"/>
</dbReference>
<keyword evidence="1" id="KW-0808">Transferase</keyword>
<evidence type="ECO:0000313" key="4">
    <source>
        <dbReference type="Proteomes" id="UP000226442"/>
    </source>
</evidence>
<keyword evidence="1" id="KW-0418">Kinase</keyword>
<evidence type="ECO:0000256" key="1">
    <source>
        <dbReference type="ARBA" id="ARBA00022527"/>
    </source>
</evidence>
<dbReference type="InterPro" id="IPR003594">
    <property type="entry name" value="HATPase_dom"/>
</dbReference>
<dbReference type="CDD" id="cd16936">
    <property type="entry name" value="HATPase_RsbW-like"/>
    <property type="match status" value="1"/>
</dbReference>
<organism evidence="3 4">
    <name type="scientific">Tychonema bourrellyi FEM_GT703</name>
    <dbReference type="NCBI Taxonomy" id="2040638"/>
    <lineage>
        <taxon>Bacteria</taxon>
        <taxon>Bacillati</taxon>
        <taxon>Cyanobacteriota</taxon>
        <taxon>Cyanophyceae</taxon>
        <taxon>Oscillatoriophycideae</taxon>
        <taxon>Oscillatoriales</taxon>
        <taxon>Microcoleaceae</taxon>
        <taxon>Tychonema</taxon>
    </lineage>
</organism>
<dbReference type="OrthoDB" id="424943at2"/>
<gene>
    <name evidence="3" type="ORF">CP500_000250</name>
</gene>
<keyword evidence="3" id="KW-0067">ATP-binding</keyword>